<sequence length="317" mass="36629">MKDLERKDLELLSIHSDINEKELQQSLEEYIYPNQDTWAKFIQITLLTFGVGFMAAGIVFFFAYNWDNLDKFVKLGIVQGLVVLATVLSLTLKTNKLFKDIILTAASLLVGVMFAVFGQVYQTGANAYDFFLAWTIFISLWIWISKFPPLWLLYLGLWNLTIFLYYEQVVRHWDFIYLSSGLFILNAAFLLACIWINEKGKGKVPTYFTNIIALGAAVWSIFSNINWIFNNHYQDMPIILSSTLLFYGLGLWYGYERRNLFYLGVIPFSMIIIIVGGLLKINEEGSMFLAVSLFIVVSVSLVIWNLVKMQRRYKHGK</sequence>
<comment type="caution">
    <text evidence="3">The sequence shown here is derived from an EMBL/GenBank/DDBJ whole genome shotgun (WGS) entry which is preliminary data.</text>
</comment>
<feature type="domain" description="DUF2157" evidence="2">
    <location>
        <begin position="18"/>
        <end position="151"/>
    </location>
</feature>
<accession>A0A8H9G3Y0</accession>
<keyword evidence="4" id="KW-1185">Reference proteome</keyword>
<proteinExistence type="predicted"/>
<evidence type="ECO:0000256" key="1">
    <source>
        <dbReference type="SAM" id="Phobius"/>
    </source>
</evidence>
<feature type="transmembrane region" description="Helical" evidence="1">
    <location>
        <begin position="208"/>
        <end position="229"/>
    </location>
</feature>
<name>A0A8H9G3Y0_9SPHI</name>
<protein>
    <submittedName>
        <fullName evidence="3">Membrane protein</fullName>
    </submittedName>
</protein>
<feature type="transmembrane region" description="Helical" evidence="1">
    <location>
        <begin position="44"/>
        <end position="66"/>
    </location>
</feature>
<dbReference type="Pfam" id="PF09925">
    <property type="entry name" value="DUF2157"/>
    <property type="match status" value="1"/>
</dbReference>
<reference evidence="3" key="1">
    <citation type="journal article" date="2014" name="Int. J. Syst. Evol. Microbiol.">
        <title>Complete genome sequence of Corynebacterium casei LMG S-19264T (=DSM 44701T), isolated from a smear-ripened cheese.</title>
        <authorList>
            <consortium name="US DOE Joint Genome Institute (JGI-PGF)"/>
            <person name="Walter F."/>
            <person name="Albersmeier A."/>
            <person name="Kalinowski J."/>
            <person name="Ruckert C."/>
        </authorList>
    </citation>
    <scope>NUCLEOTIDE SEQUENCE</scope>
    <source>
        <strain evidence="3">CGMCC 1.15966</strain>
    </source>
</reference>
<feature type="transmembrane region" description="Helical" evidence="1">
    <location>
        <begin position="127"/>
        <end position="144"/>
    </location>
</feature>
<keyword evidence="1" id="KW-0472">Membrane</keyword>
<dbReference type="EMBL" id="BMKM01000011">
    <property type="protein sequence ID" value="GGE31485.1"/>
    <property type="molecule type" value="Genomic_DNA"/>
</dbReference>
<dbReference type="AlphaFoldDB" id="A0A8H9G3Y0"/>
<feature type="transmembrane region" description="Helical" evidence="1">
    <location>
        <begin position="72"/>
        <end position="92"/>
    </location>
</feature>
<organism evidence="3 4">
    <name type="scientific">Sphingobacterium cellulitidis</name>
    <dbReference type="NCBI Taxonomy" id="1768011"/>
    <lineage>
        <taxon>Bacteria</taxon>
        <taxon>Pseudomonadati</taxon>
        <taxon>Bacteroidota</taxon>
        <taxon>Sphingobacteriia</taxon>
        <taxon>Sphingobacteriales</taxon>
        <taxon>Sphingobacteriaceae</taxon>
        <taxon>Sphingobacterium</taxon>
    </lineage>
</organism>
<evidence type="ECO:0000313" key="4">
    <source>
        <dbReference type="Proteomes" id="UP000614460"/>
    </source>
</evidence>
<gene>
    <name evidence="3" type="ORF">GCM10011516_31490</name>
</gene>
<feature type="transmembrane region" description="Helical" evidence="1">
    <location>
        <begin position="175"/>
        <end position="196"/>
    </location>
</feature>
<keyword evidence="1" id="KW-1133">Transmembrane helix</keyword>
<keyword evidence="1" id="KW-0812">Transmembrane</keyword>
<dbReference type="RefSeq" id="WP_094258555.1">
    <property type="nucleotide sequence ID" value="NZ_BMKM01000011.1"/>
</dbReference>
<reference evidence="3" key="2">
    <citation type="submission" date="2020-09" db="EMBL/GenBank/DDBJ databases">
        <authorList>
            <person name="Sun Q."/>
            <person name="Zhou Y."/>
        </authorList>
    </citation>
    <scope>NUCLEOTIDE SEQUENCE</scope>
    <source>
        <strain evidence="3">CGMCC 1.15966</strain>
    </source>
</reference>
<feature type="transmembrane region" description="Helical" evidence="1">
    <location>
        <begin position="260"/>
        <end position="281"/>
    </location>
</feature>
<feature type="transmembrane region" description="Helical" evidence="1">
    <location>
        <begin position="101"/>
        <end position="121"/>
    </location>
</feature>
<evidence type="ECO:0000259" key="2">
    <source>
        <dbReference type="Pfam" id="PF09925"/>
    </source>
</evidence>
<feature type="transmembrane region" description="Helical" evidence="1">
    <location>
        <begin position="287"/>
        <end position="307"/>
    </location>
</feature>
<dbReference type="Proteomes" id="UP000614460">
    <property type="component" value="Unassembled WGS sequence"/>
</dbReference>
<dbReference type="InterPro" id="IPR018677">
    <property type="entry name" value="DUF2157"/>
</dbReference>
<feature type="transmembrane region" description="Helical" evidence="1">
    <location>
        <begin position="235"/>
        <end position="253"/>
    </location>
</feature>
<evidence type="ECO:0000313" key="3">
    <source>
        <dbReference type="EMBL" id="GGE31485.1"/>
    </source>
</evidence>